<sequence>MPYIRWQTANTHLFSRQILPSGHKSTKKCKLVSLDLFIREKGHQASKHTHGTYSVGPPLATGAVNTFASAIDTISIAHLESENTVIFVSGKLQ</sequence>
<accession>A0A915IMH6</accession>
<organism evidence="1 2">
    <name type="scientific">Romanomermis culicivorax</name>
    <name type="common">Nematode worm</name>
    <dbReference type="NCBI Taxonomy" id="13658"/>
    <lineage>
        <taxon>Eukaryota</taxon>
        <taxon>Metazoa</taxon>
        <taxon>Ecdysozoa</taxon>
        <taxon>Nematoda</taxon>
        <taxon>Enoplea</taxon>
        <taxon>Dorylaimia</taxon>
        <taxon>Mermithida</taxon>
        <taxon>Mermithoidea</taxon>
        <taxon>Mermithidae</taxon>
        <taxon>Romanomermis</taxon>
    </lineage>
</organism>
<protein>
    <submittedName>
        <fullName evidence="2">Uncharacterized protein</fullName>
    </submittedName>
</protein>
<dbReference type="Proteomes" id="UP000887565">
    <property type="component" value="Unplaced"/>
</dbReference>
<evidence type="ECO:0000313" key="1">
    <source>
        <dbReference type="Proteomes" id="UP000887565"/>
    </source>
</evidence>
<name>A0A915IMH6_ROMCU</name>
<evidence type="ECO:0000313" key="2">
    <source>
        <dbReference type="WBParaSite" id="nRc.2.0.1.t15069-RA"/>
    </source>
</evidence>
<keyword evidence="1" id="KW-1185">Reference proteome</keyword>
<dbReference type="WBParaSite" id="nRc.2.0.1.t15069-RA">
    <property type="protein sequence ID" value="nRc.2.0.1.t15069-RA"/>
    <property type="gene ID" value="nRc.2.0.1.g15069"/>
</dbReference>
<proteinExistence type="predicted"/>
<dbReference type="AlphaFoldDB" id="A0A915IMH6"/>
<reference evidence="2" key="1">
    <citation type="submission" date="2022-11" db="UniProtKB">
        <authorList>
            <consortium name="WormBaseParasite"/>
        </authorList>
    </citation>
    <scope>IDENTIFICATION</scope>
</reference>